<protein>
    <submittedName>
        <fullName evidence="2">Outer membrane protein assembly factor BamB, contains PQQ-like beta-propeller repeat</fullName>
    </submittedName>
</protein>
<keyword evidence="3" id="KW-1185">Reference proteome</keyword>
<evidence type="ECO:0000313" key="3">
    <source>
        <dbReference type="Proteomes" id="UP000184440"/>
    </source>
</evidence>
<dbReference type="EMBL" id="FRCS01000019">
    <property type="protein sequence ID" value="SHN47007.1"/>
    <property type="molecule type" value="Genomic_DNA"/>
</dbReference>
<dbReference type="InterPro" id="IPR018391">
    <property type="entry name" value="PQQ_b-propeller_rpt"/>
</dbReference>
<name>A0A1M7RL19_9ACTN</name>
<dbReference type="RefSeq" id="WP_073264475.1">
    <property type="nucleotide sequence ID" value="NZ_FRCS01000019.1"/>
</dbReference>
<evidence type="ECO:0000313" key="2">
    <source>
        <dbReference type="EMBL" id="SHN47007.1"/>
    </source>
</evidence>
<dbReference type="SMART" id="SM00564">
    <property type="entry name" value="PQQ"/>
    <property type="match status" value="4"/>
</dbReference>
<dbReference type="InterPro" id="IPR006311">
    <property type="entry name" value="TAT_signal"/>
</dbReference>
<dbReference type="SUPFAM" id="SSF50998">
    <property type="entry name" value="Quinoprotein alcohol dehydrogenase-like"/>
    <property type="match status" value="1"/>
</dbReference>
<feature type="domain" description="Pyrrolo-quinoline quinone repeat" evidence="1">
    <location>
        <begin position="45"/>
        <end position="188"/>
    </location>
</feature>
<organism evidence="2 3">
    <name type="scientific">Cryptosporangium aurantiacum</name>
    <dbReference type="NCBI Taxonomy" id="134849"/>
    <lineage>
        <taxon>Bacteria</taxon>
        <taxon>Bacillati</taxon>
        <taxon>Actinomycetota</taxon>
        <taxon>Actinomycetes</taxon>
        <taxon>Cryptosporangiales</taxon>
        <taxon>Cryptosporangiaceae</taxon>
        <taxon>Cryptosporangium</taxon>
    </lineage>
</organism>
<evidence type="ECO:0000259" key="1">
    <source>
        <dbReference type="Pfam" id="PF13360"/>
    </source>
</evidence>
<dbReference type="STRING" id="134849.SAMN05443668_119103"/>
<dbReference type="PROSITE" id="PS51318">
    <property type="entry name" value="TAT"/>
    <property type="match status" value="1"/>
</dbReference>
<gene>
    <name evidence="2" type="ORF">SAMN05443668_119103</name>
</gene>
<dbReference type="InterPro" id="IPR015943">
    <property type="entry name" value="WD40/YVTN_repeat-like_dom_sf"/>
</dbReference>
<dbReference type="Gene3D" id="2.40.10.480">
    <property type="match status" value="1"/>
</dbReference>
<proteinExistence type="predicted"/>
<feature type="domain" description="Pyrrolo-quinoline quinone repeat" evidence="1">
    <location>
        <begin position="218"/>
        <end position="455"/>
    </location>
</feature>
<dbReference type="OrthoDB" id="4824484at2"/>
<dbReference type="Proteomes" id="UP000184440">
    <property type="component" value="Unassembled WGS sequence"/>
</dbReference>
<dbReference type="InterPro" id="IPR002372">
    <property type="entry name" value="PQQ_rpt_dom"/>
</dbReference>
<accession>A0A1M7RL19</accession>
<dbReference type="PANTHER" id="PTHR34512:SF30">
    <property type="entry name" value="OUTER MEMBRANE PROTEIN ASSEMBLY FACTOR BAMB"/>
    <property type="match status" value="1"/>
</dbReference>
<dbReference type="PANTHER" id="PTHR34512">
    <property type="entry name" value="CELL SURFACE PROTEIN"/>
    <property type="match status" value="1"/>
</dbReference>
<sequence>MTEISRRSALLALAGVGAVTAAGGVAWAALRDDASESGTLESIRARAWRASIGHDQFTPPVHKDGTLYCYDPQGVAYALDLRTGALRWKYATNLHPALAGPVPAGNRLIVGGATGPVADTTTGKLLALDRETGRVAWQHSLAVLPVAKPIPGTDLLGVGDQSGLISGRNIDDAREAWRIPARVSGTDNFNGIVRLEASDERLYAVYEHSALDSRTHMLTAIDEGGAVLWSVDRQWRPRKARRADPGGEPQLVTWLKPGSDGLLHVLRSPTSTDGYGVDDPSTSEELITCRADTGEVVWRLEAHRIDAPPRLVDGVIYLKAKRRASDPAEVRAIDARTGEVRWSYTSAGSVVAMLERSDQTMIAVGRDAVCAGGGFGFVVLDRDSGKELWSAPEARGYFGREPVASDDAVFVTESSNENSVVRAWQLRDGKPLRTQEGLAVSVHLLVEDNVLIATTVQAIHAYPLPLN</sequence>
<dbReference type="Gene3D" id="2.130.10.10">
    <property type="entry name" value="YVTN repeat-like/Quinoprotein amine dehydrogenase"/>
    <property type="match status" value="1"/>
</dbReference>
<dbReference type="Gene3D" id="2.40.128.630">
    <property type="match status" value="1"/>
</dbReference>
<dbReference type="InterPro" id="IPR011047">
    <property type="entry name" value="Quinoprotein_ADH-like_sf"/>
</dbReference>
<reference evidence="2 3" key="1">
    <citation type="submission" date="2016-11" db="EMBL/GenBank/DDBJ databases">
        <authorList>
            <person name="Jaros S."/>
            <person name="Januszkiewicz K."/>
            <person name="Wedrychowicz H."/>
        </authorList>
    </citation>
    <scope>NUCLEOTIDE SEQUENCE [LARGE SCALE GENOMIC DNA]</scope>
    <source>
        <strain evidence="2 3">DSM 46144</strain>
    </source>
</reference>
<dbReference type="AlphaFoldDB" id="A0A1M7RL19"/>
<dbReference type="Pfam" id="PF13360">
    <property type="entry name" value="PQQ_2"/>
    <property type="match status" value="2"/>
</dbReference>